<accession>A0ABU7S5Z3</accession>
<feature type="domain" description="YncI copper-binding" evidence="4">
    <location>
        <begin position="31"/>
        <end position="177"/>
    </location>
</feature>
<evidence type="ECO:0000256" key="1">
    <source>
        <dbReference type="SAM" id="MobiDB-lite"/>
    </source>
</evidence>
<comment type="caution">
    <text evidence="5">The sequence shown here is derived from an EMBL/GenBank/DDBJ whole genome shotgun (WGS) entry which is preliminary data.</text>
</comment>
<keyword evidence="3" id="KW-0732">Signal</keyword>
<keyword evidence="2" id="KW-1133">Transmembrane helix</keyword>
<feature type="region of interest" description="Disordered" evidence="1">
    <location>
        <begin position="179"/>
        <end position="198"/>
    </location>
</feature>
<name>A0ABU7S5Z3_9ACTN</name>
<evidence type="ECO:0000313" key="6">
    <source>
        <dbReference type="Proteomes" id="UP001332243"/>
    </source>
</evidence>
<feature type="compositionally biased region" description="Low complexity" evidence="1">
    <location>
        <begin position="238"/>
        <end position="252"/>
    </location>
</feature>
<reference evidence="5 6" key="1">
    <citation type="submission" date="2024-01" db="EMBL/GenBank/DDBJ databases">
        <title>Genome insights into Plantactinospora sonchi sp. nov.</title>
        <authorList>
            <person name="Wang L."/>
        </authorList>
    </citation>
    <scope>NUCLEOTIDE SEQUENCE [LARGE SCALE GENOMIC DNA]</scope>
    <source>
        <strain evidence="5 6">NEAU-QY2</strain>
    </source>
</reference>
<dbReference type="InterPro" id="IPR012533">
    <property type="entry name" value="YcnI-copper_dom"/>
</dbReference>
<gene>
    <name evidence="5" type="ORF">V1633_36565</name>
</gene>
<proteinExistence type="predicted"/>
<feature type="region of interest" description="Disordered" evidence="1">
    <location>
        <begin position="231"/>
        <end position="308"/>
    </location>
</feature>
<dbReference type="EMBL" id="JAZGQK010000048">
    <property type="protein sequence ID" value="MEE6263976.1"/>
    <property type="molecule type" value="Genomic_DNA"/>
</dbReference>
<keyword evidence="6" id="KW-1185">Reference proteome</keyword>
<keyword evidence="2" id="KW-0812">Transmembrane</keyword>
<feature type="compositionally biased region" description="Low complexity" evidence="1">
    <location>
        <begin position="182"/>
        <end position="198"/>
    </location>
</feature>
<keyword evidence="2" id="KW-0472">Membrane</keyword>
<protein>
    <submittedName>
        <fullName evidence="5">DUF1775 domain-containing protein</fullName>
    </submittedName>
</protein>
<dbReference type="Pfam" id="PF07987">
    <property type="entry name" value="DUF1775"/>
    <property type="match status" value="1"/>
</dbReference>
<dbReference type="Gene3D" id="2.60.40.2230">
    <property type="entry name" value="Uncharacterised protein YcnI-like PF07987, DUF1775"/>
    <property type="match status" value="1"/>
</dbReference>
<evidence type="ECO:0000313" key="5">
    <source>
        <dbReference type="EMBL" id="MEE6263976.1"/>
    </source>
</evidence>
<organism evidence="5 6">
    <name type="scientific">Plantactinospora sonchi</name>
    <dbReference type="NCBI Taxonomy" id="1544735"/>
    <lineage>
        <taxon>Bacteria</taxon>
        <taxon>Bacillati</taxon>
        <taxon>Actinomycetota</taxon>
        <taxon>Actinomycetes</taxon>
        <taxon>Micromonosporales</taxon>
        <taxon>Micromonosporaceae</taxon>
        <taxon>Plantactinospora</taxon>
    </lineage>
</organism>
<sequence length="308" mass="31229">MGRRAVWWTVGMVAATVVGTAFGATPASADVTVTPGRAVRGEAVKLTFRVTEDRAKVHTTRIEVRLPESTPIAETTPMSVPGWAPRVAMRTLDQPLDGGHHGGRTTEVVAGITWFRAEDAAKGAPVELSMSLGPLPEVGQLVFTVLQTYSDGVVTRWDQPPSADGGRPAHAAPVLTLLPADAGADPGPQTQGAAPAADESNGFGPLAVGTAAGLLGGVAITAWVFLRRRRTDPGGGPSPATAGTGAAPPVDADSGDPAAVAGPGRAADPGTVRPVAADYATELPVDAGTGPASSGQGGRPSRAWRLRE</sequence>
<evidence type="ECO:0000256" key="2">
    <source>
        <dbReference type="SAM" id="Phobius"/>
    </source>
</evidence>
<evidence type="ECO:0000256" key="3">
    <source>
        <dbReference type="SAM" id="SignalP"/>
    </source>
</evidence>
<dbReference type="Proteomes" id="UP001332243">
    <property type="component" value="Unassembled WGS sequence"/>
</dbReference>
<feature type="signal peptide" evidence="3">
    <location>
        <begin position="1"/>
        <end position="23"/>
    </location>
</feature>
<dbReference type="InterPro" id="IPR038507">
    <property type="entry name" value="YcnI-like_sf"/>
</dbReference>
<dbReference type="CDD" id="cd08545">
    <property type="entry name" value="YcnI_like"/>
    <property type="match status" value="1"/>
</dbReference>
<feature type="chain" id="PRO_5047456505" evidence="3">
    <location>
        <begin position="24"/>
        <end position="308"/>
    </location>
</feature>
<feature type="transmembrane region" description="Helical" evidence="2">
    <location>
        <begin position="203"/>
        <end position="226"/>
    </location>
</feature>
<dbReference type="RefSeq" id="WP_331218768.1">
    <property type="nucleotide sequence ID" value="NZ_JAZGQK010000048.1"/>
</dbReference>
<evidence type="ECO:0000259" key="4">
    <source>
        <dbReference type="Pfam" id="PF07987"/>
    </source>
</evidence>